<gene>
    <name evidence="2" type="ORF">MFFC18_30060</name>
</gene>
<dbReference type="Proteomes" id="UP000322214">
    <property type="component" value="Chromosome"/>
</dbReference>
<keyword evidence="1" id="KW-0812">Transmembrane</keyword>
<dbReference type="EMBL" id="CP042912">
    <property type="protein sequence ID" value="QEG23111.1"/>
    <property type="molecule type" value="Genomic_DNA"/>
</dbReference>
<keyword evidence="1" id="KW-0472">Membrane</keyword>
<reference evidence="2 3" key="1">
    <citation type="submission" date="2019-08" db="EMBL/GenBank/DDBJ databases">
        <title>Deep-cultivation of Planctomycetes and their phenomic and genomic characterization uncovers novel biology.</title>
        <authorList>
            <person name="Wiegand S."/>
            <person name="Jogler M."/>
            <person name="Boedeker C."/>
            <person name="Pinto D."/>
            <person name="Vollmers J."/>
            <person name="Rivas-Marin E."/>
            <person name="Kohn T."/>
            <person name="Peeters S.H."/>
            <person name="Heuer A."/>
            <person name="Rast P."/>
            <person name="Oberbeckmann S."/>
            <person name="Bunk B."/>
            <person name="Jeske O."/>
            <person name="Meyerdierks A."/>
            <person name="Storesund J.E."/>
            <person name="Kallscheuer N."/>
            <person name="Luecker S."/>
            <person name="Lage O.M."/>
            <person name="Pohl T."/>
            <person name="Merkel B.J."/>
            <person name="Hornburger P."/>
            <person name="Mueller R.-W."/>
            <person name="Bruemmer F."/>
            <person name="Labrenz M."/>
            <person name="Spormann A.M."/>
            <person name="Op den Camp H."/>
            <person name="Overmann J."/>
            <person name="Amann R."/>
            <person name="Jetten M.S.M."/>
            <person name="Mascher T."/>
            <person name="Medema M.H."/>
            <person name="Devos D.P."/>
            <person name="Kaster A.-K."/>
            <person name="Ovreas L."/>
            <person name="Rohde M."/>
            <person name="Galperin M.Y."/>
            <person name="Jogler C."/>
        </authorList>
    </citation>
    <scope>NUCLEOTIDE SEQUENCE [LARGE SCALE GENOMIC DNA]</scope>
    <source>
        <strain evidence="2 3">FC18</strain>
    </source>
</reference>
<protein>
    <submittedName>
        <fullName evidence="2">Uncharacterized protein</fullName>
    </submittedName>
</protein>
<keyword evidence="1" id="KW-1133">Transmembrane helix</keyword>
<feature type="transmembrane region" description="Helical" evidence="1">
    <location>
        <begin position="6"/>
        <end position="30"/>
    </location>
</feature>
<dbReference type="AlphaFoldDB" id="A0A5B9PKC0"/>
<dbReference type="KEGG" id="mff:MFFC18_30060"/>
<sequence>MFGIGIMELLLLAAFPTLLVIIGFIAYVFVRGSKK</sequence>
<evidence type="ECO:0000313" key="2">
    <source>
        <dbReference type="EMBL" id="QEG23111.1"/>
    </source>
</evidence>
<dbReference type="STRING" id="980251.GCA_001642875_03953"/>
<proteinExistence type="predicted"/>
<accession>A0A5B9PKC0</accession>
<keyword evidence="3" id="KW-1185">Reference proteome</keyword>
<evidence type="ECO:0000256" key="1">
    <source>
        <dbReference type="SAM" id="Phobius"/>
    </source>
</evidence>
<name>A0A5B9PKC0_9BACT</name>
<organism evidence="2 3">
    <name type="scientific">Mariniblastus fucicola</name>
    <dbReference type="NCBI Taxonomy" id="980251"/>
    <lineage>
        <taxon>Bacteria</taxon>
        <taxon>Pseudomonadati</taxon>
        <taxon>Planctomycetota</taxon>
        <taxon>Planctomycetia</taxon>
        <taxon>Pirellulales</taxon>
        <taxon>Pirellulaceae</taxon>
        <taxon>Mariniblastus</taxon>
    </lineage>
</organism>
<evidence type="ECO:0000313" key="3">
    <source>
        <dbReference type="Proteomes" id="UP000322214"/>
    </source>
</evidence>